<proteinExistence type="predicted"/>
<evidence type="ECO:0000313" key="3">
    <source>
        <dbReference type="EMBL" id="MBP1952095.1"/>
    </source>
</evidence>
<keyword evidence="4" id="KW-1185">Reference proteome</keyword>
<dbReference type="InterPro" id="IPR004919">
    <property type="entry name" value="GmrSD_N"/>
</dbReference>
<evidence type="ECO:0000313" key="4">
    <source>
        <dbReference type="Proteomes" id="UP001519348"/>
    </source>
</evidence>
<gene>
    <name evidence="3" type="ORF">J2Z27_001134</name>
</gene>
<dbReference type="RefSeq" id="WP_186089264.1">
    <property type="nucleotide sequence ID" value="NZ_BMCN01000003.1"/>
</dbReference>
<dbReference type="InterPro" id="IPR011089">
    <property type="entry name" value="GmrSD_C"/>
</dbReference>
<dbReference type="Pfam" id="PF07510">
    <property type="entry name" value="GmrSD_C"/>
    <property type="match status" value="1"/>
</dbReference>
<dbReference type="PANTHER" id="PTHR35149:SF1">
    <property type="entry name" value="DUF5655 DOMAIN-CONTAINING PROTEIN"/>
    <property type="match status" value="1"/>
</dbReference>
<sequence length="619" mass="72032">MENAKIASLNKSVSELLLSGNTVFSIPDFQRDFVWSENEIKDLINDFDEDSRNFEQETDELSGYLLGNIVLIGQGKNYEVIDGQQRLTTLTIIFKALQAYAKNKADDSSAKYQEKWRSYSSNLSKGYSLTSDLGDYKGLKISHDSSLSFGDYYRRLMEDDLESDYIPDKETDKNIQSIYDYVTEYFDSEEMSEEKMIRFINYLTENVFLIMTTAPNESKAFQLFEVLNDRGRSLEPLDLIKNMFLKIITKNDKNNTQKKEFLQHWSKFSENLEYPMTKDKRRSKLSSSSFLSSYILAFEGENVRKNDLFEYFKKKHDQLSSKDLIDFAKNVNKVSEVYSRLSMKEFGSYLRDSHKEMTILYDILGNEQSKAMLMPFYFVDNEDKWKILDATTRFVASILFSFTQANQIEAFIPKMIQQYKNDPNIDKLVSFINKEVAKYAADIRDSLPARRLENKNGTVSKKTTTIYRFLEGYYCNRMDAITPQTGKRFSIEHIMSRKLTVYDYSVMGFKDEEEFEQYLNRIGNLSLIYTTDNSSLGNKPFSEKSPHYKEVDFFLTKKLSTQLSTSVSNGKDTKLINQINKSISTPKLTSKQQFFTKSMIDKRSAEISHFLADILIQKI</sequence>
<organism evidence="3 4">
    <name type="scientific">Jeotgalicoccus aerolatus</name>
    <dbReference type="NCBI Taxonomy" id="709510"/>
    <lineage>
        <taxon>Bacteria</taxon>
        <taxon>Bacillati</taxon>
        <taxon>Bacillota</taxon>
        <taxon>Bacilli</taxon>
        <taxon>Bacillales</taxon>
        <taxon>Staphylococcaceae</taxon>
        <taxon>Jeotgalicoccus</taxon>
    </lineage>
</organism>
<dbReference type="Pfam" id="PF03235">
    <property type="entry name" value="GmrSD_N"/>
    <property type="match status" value="1"/>
</dbReference>
<dbReference type="EMBL" id="JAGGKN010000003">
    <property type="protein sequence ID" value="MBP1952095.1"/>
    <property type="molecule type" value="Genomic_DNA"/>
</dbReference>
<dbReference type="Proteomes" id="UP001519348">
    <property type="component" value="Unassembled WGS sequence"/>
</dbReference>
<evidence type="ECO:0000259" key="1">
    <source>
        <dbReference type="Pfam" id="PF03235"/>
    </source>
</evidence>
<dbReference type="PANTHER" id="PTHR35149">
    <property type="entry name" value="SLL5132 PROTEIN"/>
    <property type="match status" value="1"/>
</dbReference>
<accession>A0ABS4HMI2</accession>
<protein>
    <submittedName>
        <fullName evidence="3">Uncharacterized protein with ParB-like and HNH nuclease domain</fullName>
    </submittedName>
</protein>
<evidence type="ECO:0000259" key="2">
    <source>
        <dbReference type="Pfam" id="PF07510"/>
    </source>
</evidence>
<reference evidence="3 4" key="1">
    <citation type="submission" date="2021-03" db="EMBL/GenBank/DDBJ databases">
        <title>Genomic Encyclopedia of Type Strains, Phase IV (KMG-IV): sequencing the most valuable type-strain genomes for metagenomic binning, comparative biology and taxonomic classification.</title>
        <authorList>
            <person name="Goeker M."/>
        </authorList>
    </citation>
    <scope>NUCLEOTIDE SEQUENCE [LARGE SCALE GENOMIC DNA]</scope>
    <source>
        <strain evidence="3 4">DSM 22420</strain>
    </source>
</reference>
<feature type="domain" description="GmrSD restriction endonucleases N-terminal" evidence="1">
    <location>
        <begin position="17"/>
        <end position="244"/>
    </location>
</feature>
<feature type="domain" description="GmrSD restriction endonucleases C-terminal" evidence="2">
    <location>
        <begin position="462"/>
        <end position="603"/>
    </location>
</feature>
<name>A0ABS4HMI2_9STAP</name>
<comment type="caution">
    <text evidence="3">The sequence shown here is derived from an EMBL/GenBank/DDBJ whole genome shotgun (WGS) entry which is preliminary data.</text>
</comment>